<keyword evidence="2" id="KW-0472">Membrane</keyword>
<dbReference type="Proteomes" id="UP000236197">
    <property type="component" value="Unassembled WGS sequence"/>
</dbReference>
<organism evidence="3 4">
    <name type="scientific">Enteroscipio rubneri</name>
    <dbReference type="NCBI Taxonomy" id="2070686"/>
    <lineage>
        <taxon>Bacteria</taxon>
        <taxon>Bacillati</taxon>
        <taxon>Actinomycetota</taxon>
        <taxon>Coriobacteriia</taxon>
        <taxon>Eggerthellales</taxon>
        <taxon>Eggerthellaceae</taxon>
        <taxon>Enteroscipio</taxon>
    </lineage>
</organism>
<keyword evidence="4" id="KW-1185">Reference proteome</keyword>
<proteinExistence type="predicted"/>
<sequence>MNEPIGFGSKPGASKQGPFPEKTTINLVGAETTRGSLLTQIALFAIVLALAGIFAKFAVIDPLASGLDSNSEVAAAQEQLAALEVENASYAEVNAQYERYVAPGLTEDEQNLVDRDTVIDLLETKVMNVGYLSSVQVEGNVAVVTSLGASLDEVSRLVESLEADKRVAHVTVSTAQNDTDVTASATIQITFVGALDAHTDDGAAGENATSTSDQGEGVR</sequence>
<dbReference type="AlphaFoldDB" id="A0A2K2U945"/>
<feature type="transmembrane region" description="Helical" evidence="2">
    <location>
        <begin position="37"/>
        <end position="59"/>
    </location>
</feature>
<gene>
    <name evidence="3" type="ORF">C2L71_10945</name>
</gene>
<comment type="caution">
    <text evidence="3">The sequence shown here is derived from an EMBL/GenBank/DDBJ whole genome shotgun (WGS) entry which is preliminary data.</text>
</comment>
<protein>
    <recommendedName>
        <fullName evidence="5">Fimbrial assembly protein</fullName>
    </recommendedName>
</protein>
<accession>A0A2K2U945</accession>
<dbReference type="OrthoDB" id="3174404at2"/>
<name>A0A2K2U945_9ACTN</name>
<dbReference type="EMBL" id="PPEK01000019">
    <property type="protein sequence ID" value="PNV66866.1"/>
    <property type="molecule type" value="Genomic_DNA"/>
</dbReference>
<keyword evidence="2" id="KW-0812">Transmembrane</keyword>
<feature type="region of interest" description="Disordered" evidence="1">
    <location>
        <begin position="1"/>
        <end position="20"/>
    </location>
</feature>
<keyword evidence="2" id="KW-1133">Transmembrane helix</keyword>
<reference evidence="4" key="1">
    <citation type="submission" date="2018-01" db="EMBL/GenBank/DDBJ databases">
        <title>Rubneribacter badeniensis gen. nov., sp. nov., and Colonibacter rubneri, gen. nov., sp. nov., WGS of new members of the Eggerthellaceae.</title>
        <authorList>
            <person name="Danylec N."/>
            <person name="Stoll D.A."/>
            <person name="Doetsch A."/>
            <person name="Kulling S.E."/>
            <person name="Huch M."/>
        </authorList>
    </citation>
    <scope>NUCLEOTIDE SEQUENCE [LARGE SCALE GENOMIC DNA]</scope>
    <source>
        <strain evidence="4">ResAG-96</strain>
    </source>
</reference>
<evidence type="ECO:0000313" key="3">
    <source>
        <dbReference type="EMBL" id="PNV66866.1"/>
    </source>
</evidence>
<evidence type="ECO:0008006" key="5">
    <source>
        <dbReference type="Google" id="ProtNLM"/>
    </source>
</evidence>
<evidence type="ECO:0000256" key="2">
    <source>
        <dbReference type="SAM" id="Phobius"/>
    </source>
</evidence>
<evidence type="ECO:0000313" key="4">
    <source>
        <dbReference type="Proteomes" id="UP000236197"/>
    </source>
</evidence>
<evidence type="ECO:0000256" key="1">
    <source>
        <dbReference type="SAM" id="MobiDB-lite"/>
    </source>
</evidence>